<feature type="region of interest" description="Disordered" evidence="1">
    <location>
        <begin position="7"/>
        <end position="34"/>
    </location>
</feature>
<evidence type="ECO:0000313" key="3">
    <source>
        <dbReference type="Proteomes" id="UP000275267"/>
    </source>
</evidence>
<evidence type="ECO:0000313" key="2">
    <source>
        <dbReference type="EMBL" id="RLN07979.1"/>
    </source>
</evidence>
<dbReference type="AlphaFoldDB" id="A0A3L6RQH1"/>
<dbReference type="PANTHER" id="PTHR33018">
    <property type="entry name" value="OS10G0338966 PROTEIN-RELATED"/>
    <property type="match status" value="1"/>
</dbReference>
<comment type="caution">
    <text evidence="2">The sequence shown here is derived from an EMBL/GenBank/DDBJ whole genome shotgun (WGS) entry which is preliminary data.</text>
</comment>
<dbReference type="EMBL" id="PQIB02000007">
    <property type="protein sequence ID" value="RLN07979.1"/>
    <property type="molecule type" value="Genomic_DNA"/>
</dbReference>
<protein>
    <submittedName>
        <fullName evidence="2">Uncharacterized protein</fullName>
    </submittedName>
</protein>
<name>A0A3L6RQH1_PANMI</name>
<evidence type="ECO:0000256" key="1">
    <source>
        <dbReference type="SAM" id="MobiDB-lite"/>
    </source>
</evidence>
<accession>A0A3L6RQH1</accession>
<reference evidence="3" key="1">
    <citation type="journal article" date="2019" name="Nat. Commun.">
        <title>The genome of broomcorn millet.</title>
        <authorList>
            <person name="Zou C."/>
            <person name="Miki D."/>
            <person name="Li D."/>
            <person name="Tang Q."/>
            <person name="Xiao L."/>
            <person name="Rajput S."/>
            <person name="Deng P."/>
            <person name="Jia W."/>
            <person name="Huang R."/>
            <person name="Zhang M."/>
            <person name="Sun Y."/>
            <person name="Hu J."/>
            <person name="Fu X."/>
            <person name="Schnable P.S."/>
            <person name="Li F."/>
            <person name="Zhang H."/>
            <person name="Feng B."/>
            <person name="Zhu X."/>
            <person name="Liu R."/>
            <person name="Schnable J.C."/>
            <person name="Zhu J.-K."/>
            <person name="Zhang H."/>
        </authorList>
    </citation>
    <scope>NUCLEOTIDE SEQUENCE [LARGE SCALE GENOMIC DNA]</scope>
</reference>
<gene>
    <name evidence="2" type="ORF">C2845_PM11G17090</name>
</gene>
<sequence length="87" mass="9896">MLQLAELQKQGKFKPQRENDALSTACGSKEHGGRVRGLSSKLSIKDGFEKDRARYRSHDCYKDEIVAATENAMHEKFKDFFMATLAE</sequence>
<organism evidence="2 3">
    <name type="scientific">Panicum miliaceum</name>
    <name type="common">Proso millet</name>
    <name type="synonym">Broomcorn millet</name>
    <dbReference type="NCBI Taxonomy" id="4540"/>
    <lineage>
        <taxon>Eukaryota</taxon>
        <taxon>Viridiplantae</taxon>
        <taxon>Streptophyta</taxon>
        <taxon>Embryophyta</taxon>
        <taxon>Tracheophyta</taxon>
        <taxon>Spermatophyta</taxon>
        <taxon>Magnoliopsida</taxon>
        <taxon>Liliopsida</taxon>
        <taxon>Poales</taxon>
        <taxon>Poaceae</taxon>
        <taxon>PACMAD clade</taxon>
        <taxon>Panicoideae</taxon>
        <taxon>Panicodae</taxon>
        <taxon>Paniceae</taxon>
        <taxon>Panicinae</taxon>
        <taxon>Panicum</taxon>
        <taxon>Panicum sect. Panicum</taxon>
    </lineage>
</organism>
<dbReference type="PANTHER" id="PTHR33018:SF19">
    <property type="entry name" value="OS12G0558775 PROTEIN"/>
    <property type="match status" value="1"/>
</dbReference>
<keyword evidence="3" id="KW-1185">Reference proteome</keyword>
<proteinExistence type="predicted"/>
<dbReference type="Proteomes" id="UP000275267">
    <property type="component" value="Unassembled WGS sequence"/>
</dbReference>
<dbReference type="OrthoDB" id="693367at2759"/>